<gene>
    <name evidence="5" type="ORF">SAMN06296008_10761</name>
</gene>
<dbReference type="HAMAP" id="MF_00434">
    <property type="entry name" value="Pterin_4_alpha"/>
    <property type="match status" value="1"/>
</dbReference>
<dbReference type="CDD" id="cd00914">
    <property type="entry name" value="PCD_DCoH_subfamily_b"/>
    <property type="match status" value="1"/>
</dbReference>
<dbReference type="GO" id="GO:0008124">
    <property type="term" value="F:4-alpha-hydroxytetrahydrobiopterin dehydratase activity"/>
    <property type="evidence" value="ECO:0007669"/>
    <property type="project" value="UniProtKB-UniRule"/>
</dbReference>
<accession>A0A1W2A3H9</accession>
<reference evidence="5 6" key="1">
    <citation type="submission" date="2017-04" db="EMBL/GenBank/DDBJ databases">
        <authorList>
            <person name="Afonso C.L."/>
            <person name="Miller P.J."/>
            <person name="Scott M.A."/>
            <person name="Spackman E."/>
            <person name="Goraichik I."/>
            <person name="Dimitrov K.M."/>
            <person name="Suarez D.L."/>
            <person name="Swayne D.E."/>
        </authorList>
    </citation>
    <scope>NUCLEOTIDE SEQUENCE [LARGE SCALE GENOMIC DNA]</scope>
    <source>
        <strain evidence="5 6">VK13</strain>
    </source>
</reference>
<dbReference type="EMBL" id="FWXJ01000007">
    <property type="protein sequence ID" value="SMC55002.1"/>
    <property type="molecule type" value="Genomic_DNA"/>
</dbReference>
<name>A0A1W2A3H9_9BURK</name>
<evidence type="ECO:0000256" key="2">
    <source>
        <dbReference type="ARBA" id="ARBA00006472"/>
    </source>
</evidence>
<evidence type="ECO:0000256" key="3">
    <source>
        <dbReference type="ARBA" id="ARBA00023239"/>
    </source>
</evidence>
<dbReference type="PANTHER" id="PTHR12599:SF0">
    <property type="entry name" value="PTERIN-4-ALPHA-CARBINOLAMINE DEHYDRATASE"/>
    <property type="match status" value="1"/>
</dbReference>
<dbReference type="InterPro" id="IPR036428">
    <property type="entry name" value="PCD_sf"/>
</dbReference>
<evidence type="ECO:0000313" key="6">
    <source>
        <dbReference type="Proteomes" id="UP000192708"/>
    </source>
</evidence>
<dbReference type="PANTHER" id="PTHR12599">
    <property type="entry name" value="PTERIN-4-ALPHA-CARBINOLAMINE DEHYDRATASE"/>
    <property type="match status" value="1"/>
</dbReference>
<proteinExistence type="inferred from homology"/>
<keyword evidence="3 4" id="KW-0456">Lyase</keyword>
<dbReference type="Pfam" id="PF01329">
    <property type="entry name" value="Pterin_4a"/>
    <property type="match status" value="1"/>
</dbReference>
<evidence type="ECO:0000313" key="5">
    <source>
        <dbReference type="EMBL" id="SMC55002.1"/>
    </source>
</evidence>
<protein>
    <recommendedName>
        <fullName evidence="4">Putative pterin-4-alpha-carbinolamine dehydratase</fullName>
        <shortName evidence="4">PHS</shortName>
        <ecNumber evidence="4">4.2.1.96</ecNumber>
    </recommendedName>
    <alternativeName>
        <fullName evidence="4">4-alpha-hydroxy-tetrahydropterin dehydratase</fullName>
    </alternativeName>
    <alternativeName>
        <fullName evidence="4">Pterin carbinolamine dehydratase</fullName>
        <shortName evidence="4">PCD</shortName>
    </alternativeName>
</protein>
<keyword evidence="6" id="KW-1185">Reference proteome</keyword>
<dbReference type="AlphaFoldDB" id="A0A1W2A3H9"/>
<dbReference type="OrthoDB" id="9794987at2"/>
<evidence type="ECO:0000256" key="1">
    <source>
        <dbReference type="ARBA" id="ARBA00001554"/>
    </source>
</evidence>
<dbReference type="Proteomes" id="UP000192708">
    <property type="component" value="Unassembled WGS sequence"/>
</dbReference>
<dbReference type="InterPro" id="IPR001533">
    <property type="entry name" value="Pterin_deHydtase"/>
</dbReference>
<comment type="similarity">
    <text evidence="2 4">Belongs to the pterin-4-alpha-carbinolamine dehydratase family.</text>
</comment>
<dbReference type="SUPFAM" id="SSF55248">
    <property type="entry name" value="PCD-like"/>
    <property type="match status" value="1"/>
</dbReference>
<dbReference type="RefSeq" id="WP_084283581.1">
    <property type="nucleotide sequence ID" value="NZ_FWXJ01000007.1"/>
</dbReference>
<evidence type="ECO:0000256" key="4">
    <source>
        <dbReference type="HAMAP-Rule" id="MF_00434"/>
    </source>
</evidence>
<organism evidence="5 6">
    <name type="scientific">Polynucleobacter kasalickyi</name>
    <dbReference type="NCBI Taxonomy" id="1938817"/>
    <lineage>
        <taxon>Bacteria</taxon>
        <taxon>Pseudomonadati</taxon>
        <taxon>Pseudomonadota</taxon>
        <taxon>Betaproteobacteria</taxon>
        <taxon>Burkholderiales</taxon>
        <taxon>Burkholderiaceae</taxon>
        <taxon>Polynucleobacter</taxon>
    </lineage>
</organism>
<dbReference type="Gene3D" id="3.30.1360.20">
    <property type="entry name" value="Transcriptional coactivator/pterin dehydratase"/>
    <property type="match status" value="1"/>
</dbReference>
<sequence length="102" mass="11830">MQPLITNTQRDHLSVDCPDWKLMSSRDALQKTFVFKNFQEAFSCMSEIAVIAEELNHHPEWFNVWNRLDITLSTHDSDGLTLKDIQLAKAIDRICLKKLLEA</sequence>
<dbReference type="STRING" id="1938817.SAMN06296008_10761"/>
<dbReference type="GO" id="GO:0006729">
    <property type="term" value="P:tetrahydrobiopterin biosynthetic process"/>
    <property type="evidence" value="ECO:0007669"/>
    <property type="project" value="InterPro"/>
</dbReference>
<dbReference type="EC" id="4.2.1.96" evidence="4"/>
<dbReference type="NCBIfam" id="NF002018">
    <property type="entry name" value="PRK00823.1-3"/>
    <property type="match status" value="1"/>
</dbReference>
<comment type="catalytic activity">
    <reaction evidence="1 4">
        <text>(4aS,6R)-4a-hydroxy-L-erythro-5,6,7,8-tetrahydrobiopterin = (6R)-L-erythro-6,7-dihydrobiopterin + H2O</text>
        <dbReference type="Rhea" id="RHEA:11920"/>
        <dbReference type="ChEBI" id="CHEBI:15377"/>
        <dbReference type="ChEBI" id="CHEBI:15642"/>
        <dbReference type="ChEBI" id="CHEBI:43120"/>
        <dbReference type="EC" id="4.2.1.96"/>
    </reaction>
</comment>